<gene>
    <name evidence="1" type="ORF">UFOVP256_50</name>
</gene>
<organism evidence="1">
    <name type="scientific">uncultured Caudovirales phage</name>
    <dbReference type="NCBI Taxonomy" id="2100421"/>
    <lineage>
        <taxon>Viruses</taxon>
        <taxon>Duplodnaviria</taxon>
        <taxon>Heunggongvirae</taxon>
        <taxon>Uroviricota</taxon>
        <taxon>Caudoviricetes</taxon>
        <taxon>Peduoviridae</taxon>
        <taxon>Maltschvirus</taxon>
        <taxon>Maltschvirus maltsch</taxon>
    </lineage>
</organism>
<protein>
    <submittedName>
        <fullName evidence="1">Uncharacterized protein</fullName>
    </submittedName>
</protein>
<dbReference type="EMBL" id="LR796263">
    <property type="protein sequence ID" value="CAB4132559.1"/>
    <property type="molecule type" value="Genomic_DNA"/>
</dbReference>
<name>A0A6J5LLH2_9CAUD</name>
<proteinExistence type="predicted"/>
<accession>A0A6J5LLH2</accession>
<reference evidence="1" key="1">
    <citation type="submission" date="2020-04" db="EMBL/GenBank/DDBJ databases">
        <authorList>
            <person name="Chiriac C."/>
            <person name="Salcher M."/>
            <person name="Ghai R."/>
            <person name="Kavagutti S V."/>
        </authorList>
    </citation>
    <scope>NUCLEOTIDE SEQUENCE</scope>
</reference>
<evidence type="ECO:0000313" key="1">
    <source>
        <dbReference type="EMBL" id="CAB4132559.1"/>
    </source>
</evidence>
<sequence length="58" mass="7065">MENRPYELDTKSIINLLESVERRLISIQSVLEYGNKYVQKQKDLEKEREQQKAKEYYV</sequence>